<keyword evidence="1" id="KW-0175">Coiled coil</keyword>
<keyword evidence="4" id="KW-1185">Reference proteome</keyword>
<reference evidence="3 4" key="1">
    <citation type="journal article" date="2010" name="Nature">
        <title>The Ectocarpus genome and the independent evolution of multicellularity in brown algae.</title>
        <authorList>
            <person name="Cock J.M."/>
            <person name="Sterck L."/>
            <person name="Rouze P."/>
            <person name="Scornet D."/>
            <person name="Allen A.E."/>
            <person name="Amoutzias G."/>
            <person name="Anthouard V."/>
            <person name="Artiguenave F."/>
            <person name="Aury J.M."/>
            <person name="Badger J.H."/>
            <person name="Beszteri B."/>
            <person name="Billiau K."/>
            <person name="Bonnet E."/>
            <person name="Bothwell J.H."/>
            <person name="Bowler C."/>
            <person name="Boyen C."/>
            <person name="Brownlee C."/>
            <person name="Carrano C.J."/>
            <person name="Charrier B."/>
            <person name="Cho G.Y."/>
            <person name="Coelho S.M."/>
            <person name="Collen J."/>
            <person name="Corre E."/>
            <person name="Da Silva C."/>
            <person name="Delage L."/>
            <person name="Delaroque N."/>
            <person name="Dittami S.M."/>
            <person name="Doulbeau S."/>
            <person name="Elias M."/>
            <person name="Farnham G."/>
            <person name="Gachon C.M."/>
            <person name="Gschloessl B."/>
            <person name="Heesch S."/>
            <person name="Jabbari K."/>
            <person name="Jubin C."/>
            <person name="Kawai H."/>
            <person name="Kimura K."/>
            <person name="Kloareg B."/>
            <person name="Kupper F.C."/>
            <person name="Lang D."/>
            <person name="Le Bail A."/>
            <person name="Leblanc C."/>
            <person name="Lerouge P."/>
            <person name="Lohr M."/>
            <person name="Lopez P.J."/>
            <person name="Martens C."/>
            <person name="Maumus F."/>
            <person name="Michel G."/>
            <person name="Miranda-Saavedra D."/>
            <person name="Morales J."/>
            <person name="Moreau H."/>
            <person name="Motomura T."/>
            <person name="Nagasato C."/>
            <person name="Napoli C.A."/>
            <person name="Nelson D.R."/>
            <person name="Nyvall-Collen P."/>
            <person name="Peters A.F."/>
            <person name="Pommier C."/>
            <person name="Potin P."/>
            <person name="Poulain J."/>
            <person name="Quesneville H."/>
            <person name="Read B."/>
            <person name="Rensing S.A."/>
            <person name="Ritter A."/>
            <person name="Rousvoal S."/>
            <person name="Samanta M."/>
            <person name="Samson G."/>
            <person name="Schroeder D.C."/>
            <person name="Segurens B."/>
            <person name="Strittmatter M."/>
            <person name="Tonon T."/>
            <person name="Tregear J.W."/>
            <person name="Valentin K."/>
            <person name="von Dassow P."/>
            <person name="Yamagishi T."/>
            <person name="Van de Peer Y."/>
            <person name="Wincker P."/>
        </authorList>
    </citation>
    <scope>NUCLEOTIDE SEQUENCE [LARGE SCALE GENOMIC DNA]</scope>
    <source>
        <strain evidence="4">Ec32 / CCAP1310/4</strain>
    </source>
</reference>
<dbReference type="OrthoDB" id="10366064at2759"/>
<protein>
    <submittedName>
        <fullName evidence="3">Uncharacterized protein</fullName>
    </submittedName>
</protein>
<evidence type="ECO:0000313" key="4">
    <source>
        <dbReference type="Proteomes" id="UP000002630"/>
    </source>
</evidence>
<gene>
    <name evidence="3" type="ORF">Esi_0012_0035</name>
</gene>
<dbReference type="EMBL" id="FN649735">
    <property type="protein sequence ID" value="CBN74021.1"/>
    <property type="molecule type" value="Genomic_DNA"/>
</dbReference>
<feature type="compositionally biased region" description="Acidic residues" evidence="2">
    <location>
        <begin position="247"/>
        <end position="265"/>
    </location>
</feature>
<proteinExistence type="predicted"/>
<accession>D8LDF6</accession>
<feature type="region of interest" description="Disordered" evidence="2">
    <location>
        <begin position="1"/>
        <end position="65"/>
    </location>
</feature>
<dbReference type="EMBL" id="FN647877">
    <property type="protein sequence ID" value="CBN74021.1"/>
    <property type="molecule type" value="Genomic_DNA"/>
</dbReference>
<dbReference type="AlphaFoldDB" id="D8LDF6"/>
<feature type="coiled-coil region" evidence="1">
    <location>
        <begin position="72"/>
        <end position="106"/>
    </location>
</feature>
<feature type="compositionally biased region" description="Polar residues" evidence="2">
    <location>
        <begin position="393"/>
        <end position="407"/>
    </location>
</feature>
<sequence length="474" mass="48646">MAQAGAHDEGDEHSRSMPSPYVSLVDRQAGAHGGKPPKAEGATASSSLRDNGAGAQQTGQGGNDKLLMKRTLVAQSKKIQQLTAKIDGMESEREAMAQQVAALRMAVFEASTRAEQTAEQLIKDSASFVHRGVLLQYKRDAVEAAVREIAQDREAFAEGRREAVKRIGELEDALEIALKAAGGVHRKLLELGLSCEDLGKTSVHLSVAAQEAPAEDKPALAVAGETIEAVVGVMRAMERSGVFDILDPVDDEEEGETEEEGDEEGPPPPLVLPDKPPASGDGTPSVEALVGAAASVAVDGGAADGAIGDLVVGAHNEHMNTTTQPAAAAQPLAGDAVNPVSAAIAARSHGPEGTADSVGPAERLVNISGDAAEPEQREGQSPARGAAAELPLQQASHVDGSSITRMETPQEGLLQAPRDREPAELPGPADVETTPEGGRNTGVVDNGQPPGDIAAGDANDRTSGLVGGSSSALE</sequence>
<feature type="region of interest" description="Disordered" evidence="2">
    <location>
        <begin position="347"/>
        <end position="474"/>
    </location>
</feature>
<name>D8LDF6_ECTSI</name>
<evidence type="ECO:0000256" key="2">
    <source>
        <dbReference type="SAM" id="MobiDB-lite"/>
    </source>
</evidence>
<dbReference type="Proteomes" id="UP000002630">
    <property type="component" value="Linkage Group LG10"/>
</dbReference>
<feature type="compositionally biased region" description="Pro residues" evidence="2">
    <location>
        <begin position="266"/>
        <end position="276"/>
    </location>
</feature>
<evidence type="ECO:0000256" key="1">
    <source>
        <dbReference type="SAM" id="Coils"/>
    </source>
</evidence>
<dbReference type="InParanoid" id="D8LDF6"/>
<feature type="region of interest" description="Disordered" evidence="2">
    <location>
        <begin position="243"/>
        <end position="285"/>
    </location>
</feature>
<evidence type="ECO:0000313" key="3">
    <source>
        <dbReference type="EMBL" id="CBN74021.1"/>
    </source>
</evidence>
<feature type="compositionally biased region" description="Basic and acidic residues" evidence="2">
    <location>
        <begin position="1"/>
        <end position="15"/>
    </location>
</feature>
<organism evidence="3 4">
    <name type="scientific">Ectocarpus siliculosus</name>
    <name type="common">Brown alga</name>
    <name type="synonym">Conferva siliculosa</name>
    <dbReference type="NCBI Taxonomy" id="2880"/>
    <lineage>
        <taxon>Eukaryota</taxon>
        <taxon>Sar</taxon>
        <taxon>Stramenopiles</taxon>
        <taxon>Ochrophyta</taxon>
        <taxon>PX clade</taxon>
        <taxon>Phaeophyceae</taxon>
        <taxon>Ectocarpales</taxon>
        <taxon>Ectocarpaceae</taxon>
        <taxon>Ectocarpus</taxon>
    </lineage>
</organism>